<comment type="activity regulation">
    <text evidence="8">Allosterically activated by HslU binding.</text>
</comment>
<evidence type="ECO:0000313" key="9">
    <source>
        <dbReference type="EMBL" id="KIQ95266.1"/>
    </source>
</evidence>
<dbReference type="Pfam" id="PF00227">
    <property type="entry name" value="Proteasome"/>
    <property type="match status" value="1"/>
</dbReference>
<dbReference type="EMBL" id="JXTH01000008">
    <property type="protein sequence ID" value="KIQ95266.1"/>
    <property type="molecule type" value="Genomic_DNA"/>
</dbReference>
<dbReference type="RefSeq" id="WP_043964773.1">
    <property type="nucleotide sequence ID" value="NZ_JXTH01000008.1"/>
</dbReference>
<accession>A0A0D0S2R2</accession>
<dbReference type="NCBIfam" id="TIGR03692">
    <property type="entry name" value="ATP_dep_HslV"/>
    <property type="match status" value="1"/>
</dbReference>
<evidence type="ECO:0000256" key="8">
    <source>
        <dbReference type="HAMAP-Rule" id="MF_00248"/>
    </source>
</evidence>
<evidence type="ECO:0000256" key="5">
    <source>
        <dbReference type="ARBA" id="ARBA00022723"/>
    </source>
</evidence>
<dbReference type="NCBIfam" id="NF003964">
    <property type="entry name" value="PRK05456.1"/>
    <property type="match status" value="1"/>
</dbReference>
<dbReference type="GO" id="GO:0005839">
    <property type="term" value="C:proteasome core complex"/>
    <property type="evidence" value="ECO:0007669"/>
    <property type="project" value="InterPro"/>
</dbReference>
<comment type="subunit">
    <text evidence="8">A double ring-shaped homohexamer of HslV is capped on each side by a ring-shaped HslU homohexamer. The assembly of the HslU/HslV complex is dependent on binding of ATP.</text>
</comment>
<dbReference type="GO" id="GO:0009376">
    <property type="term" value="C:HslUV protease complex"/>
    <property type="evidence" value="ECO:0007669"/>
    <property type="project" value="UniProtKB-UniRule"/>
</dbReference>
<evidence type="ECO:0000313" key="10">
    <source>
        <dbReference type="Proteomes" id="UP000032102"/>
    </source>
</evidence>
<dbReference type="EC" id="3.4.25.2" evidence="8"/>
<keyword evidence="8" id="KW-0888">Threonine protease</keyword>
<comment type="subcellular location">
    <subcellularLocation>
        <location evidence="1 8">Cytoplasm</location>
    </subcellularLocation>
</comment>
<evidence type="ECO:0000256" key="3">
    <source>
        <dbReference type="ARBA" id="ARBA00022490"/>
    </source>
</evidence>
<keyword evidence="10" id="KW-1185">Reference proteome</keyword>
<organism evidence="9 10">
    <name type="scientific">Anoxybacillus thermarum</name>
    <dbReference type="NCBI Taxonomy" id="404937"/>
    <lineage>
        <taxon>Bacteria</taxon>
        <taxon>Bacillati</taxon>
        <taxon>Bacillota</taxon>
        <taxon>Bacilli</taxon>
        <taxon>Bacillales</taxon>
        <taxon>Anoxybacillaceae</taxon>
        <taxon>Anoxybacillus</taxon>
    </lineage>
</organism>
<evidence type="ECO:0000256" key="2">
    <source>
        <dbReference type="ARBA" id="ARBA00006053"/>
    </source>
</evidence>
<dbReference type="GO" id="GO:0051603">
    <property type="term" value="P:proteolysis involved in protein catabolic process"/>
    <property type="evidence" value="ECO:0007669"/>
    <property type="project" value="InterPro"/>
</dbReference>
<dbReference type="InterPro" id="IPR001353">
    <property type="entry name" value="Proteasome_sua/b"/>
</dbReference>
<dbReference type="InterPro" id="IPR023333">
    <property type="entry name" value="Proteasome_suB-type"/>
</dbReference>
<feature type="binding site" evidence="8">
    <location>
        <position position="171"/>
    </location>
    <ligand>
        <name>Na(+)</name>
        <dbReference type="ChEBI" id="CHEBI:29101"/>
    </ligand>
</feature>
<keyword evidence="3 8" id="KW-0963">Cytoplasm</keyword>
<dbReference type="GO" id="GO:0004298">
    <property type="term" value="F:threonine-type endopeptidase activity"/>
    <property type="evidence" value="ECO:0007669"/>
    <property type="project" value="UniProtKB-KW"/>
</dbReference>
<dbReference type="InterPro" id="IPR029055">
    <property type="entry name" value="Ntn_hydrolases_N"/>
</dbReference>
<keyword evidence="4 8" id="KW-0645">Protease</keyword>
<name>A0A0D0S2R2_9BACL</name>
<dbReference type="Proteomes" id="UP000032102">
    <property type="component" value="Unassembled WGS sequence"/>
</dbReference>
<comment type="caution">
    <text evidence="9">The sequence shown here is derived from an EMBL/GenBank/DDBJ whole genome shotgun (WGS) entry which is preliminary data.</text>
</comment>
<dbReference type="PANTHER" id="PTHR32194:SF0">
    <property type="entry name" value="ATP-DEPENDENT PROTEASE SUBUNIT HSLV"/>
    <property type="match status" value="1"/>
</dbReference>
<keyword evidence="7 8" id="KW-0915">Sodium</keyword>
<evidence type="ECO:0000256" key="6">
    <source>
        <dbReference type="ARBA" id="ARBA00022801"/>
    </source>
</evidence>
<dbReference type="AlphaFoldDB" id="A0A0D0S2R2"/>
<comment type="catalytic activity">
    <reaction evidence="8">
        <text>ATP-dependent cleavage of peptide bonds with broad specificity.</text>
        <dbReference type="EC" id="3.4.25.2"/>
    </reaction>
</comment>
<dbReference type="InterPro" id="IPR022281">
    <property type="entry name" value="ATP-dep_Prtase_HsIV_su"/>
</dbReference>
<proteinExistence type="inferred from homology"/>
<dbReference type="Gene3D" id="3.60.20.10">
    <property type="entry name" value="Glutamine Phosphoribosylpyrophosphate, subunit 1, domain 1"/>
    <property type="match status" value="1"/>
</dbReference>
<dbReference type="PROSITE" id="PS51476">
    <property type="entry name" value="PROTEASOME_BETA_2"/>
    <property type="match status" value="1"/>
</dbReference>
<dbReference type="PIRSF" id="PIRSF039093">
    <property type="entry name" value="HslV"/>
    <property type="match status" value="1"/>
</dbReference>
<dbReference type="HAMAP" id="MF_00248">
    <property type="entry name" value="HslV"/>
    <property type="match status" value="1"/>
</dbReference>
<keyword evidence="8" id="KW-0021">Allosteric enzyme</keyword>
<dbReference type="GO" id="GO:0046872">
    <property type="term" value="F:metal ion binding"/>
    <property type="evidence" value="ECO:0007669"/>
    <property type="project" value="UniProtKB-KW"/>
</dbReference>
<dbReference type="CDD" id="cd01913">
    <property type="entry name" value="protease_HslV"/>
    <property type="match status" value="1"/>
</dbReference>
<dbReference type="PANTHER" id="PTHR32194">
    <property type="entry name" value="METALLOPROTEASE TLDD"/>
    <property type="match status" value="1"/>
</dbReference>
<evidence type="ECO:0000256" key="4">
    <source>
        <dbReference type="ARBA" id="ARBA00022670"/>
    </source>
</evidence>
<dbReference type="SUPFAM" id="SSF56235">
    <property type="entry name" value="N-terminal nucleophile aminohydrolases (Ntn hydrolases)"/>
    <property type="match status" value="1"/>
</dbReference>
<evidence type="ECO:0000256" key="7">
    <source>
        <dbReference type="ARBA" id="ARBA00023053"/>
    </source>
</evidence>
<gene>
    <name evidence="8" type="primary">hslV</name>
    <name evidence="9" type="ORF">LH47_00676</name>
</gene>
<keyword evidence="6 8" id="KW-0378">Hydrolase</keyword>
<comment type="similarity">
    <text evidence="2 8">Belongs to the peptidase T1B family. HslV subfamily.</text>
</comment>
<sequence length="180" mass="19546">MSQFHATTIFAIRHQGKGAMAGDGQVTFGNAVVMKHTARKIRKLFHGKVLAGFAGAVADAFTLFEMFEGKLEEYNGNLQRAAVELAKEWRSDKVLRRLEAMLIVMDETHLLLISGTGEVIEPDDDMLAIGSGGNYALAAGRALKTYAGEHFTAKQIAEAALKVASDICVYTNDSIIVEEL</sequence>
<feature type="binding site" evidence="8">
    <location>
        <position position="168"/>
    </location>
    <ligand>
        <name>Na(+)</name>
        <dbReference type="ChEBI" id="CHEBI:29101"/>
    </ligand>
</feature>
<dbReference type="PATRIC" id="fig|404937.3.peg.693"/>
<comment type="function">
    <text evidence="8">Protease subunit of a proteasome-like degradation complex believed to be a general protein degrading machinery.</text>
</comment>
<feature type="binding site" evidence="8">
    <location>
        <position position="165"/>
    </location>
    <ligand>
        <name>Na(+)</name>
        <dbReference type="ChEBI" id="CHEBI:29101"/>
    </ligand>
</feature>
<protein>
    <recommendedName>
        <fullName evidence="8">ATP-dependent protease subunit HslV</fullName>
        <ecNumber evidence="8">3.4.25.2</ecNumber>
    </recommendedName>
</protein>
<evidence type="ECO:0000256" key="1">
    <source>
        <dbReference type="ARBA" id="ARBA00004496"/>
    </source>
</evidence>
<keyword evidence="5 8" id="KW-0479">Metal-binding</keyword>
<feature type="active site" evidence="8">
    <location>
        <position position="7"/>
    </location>
</feature>
<reference evidence="9 10" key="1">
    <citation type="submission" date="2015-01" db="EMBL/GenBank/DDBJ databases">
        <title>Draft genome of Anoxybacillus thermarum strain AF/04.</title>
        <authorList>
            <person name="Poli A."/>
            <person name="Nicolaus B."/>
            <person name="Chan K.-G."/>
            <person name="Kahar U.M."/>
            <person name="Yaakob A.S."/>
            <person name="Chan C.S."/>
            <person name="Goh K.M."/>
        </authorList>
    </citation>
    <scope>NUCLEOTIDE SEQUENCE [LARGE SCALE GENOMIC DNA]</scope>
    <source>
        <strain evidence="9 10">AF/04</strain>
    </source>
</reference>